<evidence type="ECO:0000313" key="2">
    <source>
        <dbReference type="EMBL" id="CAJ0595451.1"/>
    </source>
</evidence>
<sequence>MPNLWKTAQCAAVPQQRTKRPLQTSEELIQPQPRARSSSMQSFKVRSSPVRQAQNSTATTYLPSSSQDYTQFVKPNSTATTSSTPPLVIVSTSHPTFGRSTSEF</sequence>
<feature type="compositionally biased region" description="Polar residues" evidence="1">
    <location>
        <begin position="35"/>
        <end position="74"/>
    </location>
</feature>
<gene>
    <name evidence="2" type="ORF">CYNAS_LOCUS7434</name>
</gene>
<dbReference type="EMBL" id="CATQJL010000112">
    <property type="protein sequence ID" value="CAJ0595451.1"/>
    <property type="molecule type" value="Genomic_DNA"/>
</dbReference>
<reference evidence="2" key="1">
    <citation type="submission" date="2023-07" db="EMBL/GenBank/DDBJ databases">
        <authorList>
            <consortium name="CYATHOMIX"/>
        </authorList>
    </citation>
    <scope>NUCLEOTIDE SEQUENCE</scope>
    <source>
        <strain evidence="2">N/A</strain>
    </source>
</reference>
<comment type="caution">
    <text evidence="2">The sequence shown here is derived from an EMBL/GenBank/DDBJ whole genome shotgun (WGS) entry which is preliminary data.</text>
</comment>
<evidence type="ECO:0000313" key="3">
    <source>
        <dbReference type="Proteomes" id="UP001176961"/>
    </source>
</evidence>
<dbReference type="Proteomes" id="UP001176961">
    <property type="component" value="Unassembled WGS sequence"/>
</dbReference>
<dbReference type="AlphaFoldDB" id="A0AA36GNV0"/>
<organism evidence="2 3">
    <name type="scientific">Cylicocyclus nassatus</name>
    <name type="common">Nematode worm</name>
    <dbReference type="NCBI Taxonomy" id="53992"/>
    <lineage>
        <taxon>Eukaryota</taxon>
        <taxon>Metazoa</taxon>
        <taxon>Ecdysozoa</taxon>
        <taxon>Nematoda</taxon>
        <taxon>Chromadorea</taxon>
        <taxon>Rhabditida</taxon>
        <taxon>Rhabditina</taxon>
        <taxon>Rhabditomorpha</taxon>
        <taxon>Strongyloidea</taxon>
        <taxon>Strongylidae</taxon>
        <taxon>Cylicocyclus</taxon>
    </lineage>
</organism>
<accession>A0AA36GNV0</accession>
<feature type="compositionally biased region" description="Polar residues" evidence="1">
    <location>
        <begin position="90"/>
        <end position="104"/>
    </location>
</feature>
<protein>
    <submittedName>
        <fullName evidence="2">Uncharacterized protein</fullName>
    </submittedName>
</protein>
<evidence type="ECO:0000256" key="1">
    <source>
        <dbReference type="SAM" id="MobiDB-lite"/>
    </source>
</evidence>
<feature type="compositionally biased region" description="Low complexity" evidence="1">
    <location>
        <begin position="75"/>
        <end position="86"/>
    </location>
</feature>
<feature type="region of interest" description="Disordered" evidence="1">
    <location>
        <begin position="1"/>
        <end position="104"/>
    </location>
</feature>
<proteinExistence type="predicted"/>
<keyword evidence="3" id="KW-1185">Reference proteome</keyword>
<name>A0AA36GNV0_CYLNA</name>